<reference evidence="1" key="1">
    <citation type="submission" date="2014-09" db="EMBL/GenBank/DDBJ databases">
        <authorList>
            <person name="Magalhaes I.L.F."/>
            <person name="Oliveira U."/>
            <person name="Santos F.R."/>
            <person name="Vidigal T.H.D.A."/>
            <person name="Brescovit A.D."/>
            <person name="Santos A.J."/>
        </authorList>
    </citation>
    <scope>NUCLEOTIDE SEQUENCE</scope>
    <source>
        <tissue evidence="1">Shoot tissue taken approximately 20 cm above the soil surface</tissue>
    </source>
</reference>
<name>A0A0A8XNE3_ARUDO</name>
<organism evidence="1">
    <name type="scientific">Arundo donax</name>
    <name type="common">Giant reed</name>
    <name type="synonym">Donax arundinaceus</name>
    <dbReference type="NCBI Taxonomy" id="35708"/>
    <lineage>
        <taxon>Eukaryota</taxon>
        <taxon>Viridiplantae</taxon>
        <taxon>Streptophyta</taxon>
        <taxon>Embryophyta</taxon>
        <taxon>Tracheophyta</taxon>
        <taxon>Spermatophyta</taxon>
        <taxon>Magnoliopsida</taxon>
        <taxon>Liliopsida</taxon>
        <taxon>Poales</taxon>
        <taxon>Poaceae</taxon>
        <taxon>PACMAD clade</taxon>
        <taxon>Arundinoideae</taxon>
        <taxon>Arundineae</taxon>
        <taxon>Arundo</taxon>
    </lineage>
</organism>
<dbReference type="AlphaFoldDB" id="A0A0A8XNE3"/>
<reference evidence="1" key="2">
    <citation type="journal article" date="2015" name="Data Brief">
        <title>Shoot transcriptome of the giant reed, Arundo donax.</title>
        <authorList>
            <person name="Barrero R.A."/>
            <person name="Guerrero F.D."/>
            <person name="Moolhuijzen P."/>
            <person name="Goolsby J.A."/>
            <person name="Tidwell J."/>
            <person name="Bellgard S.E."/>
            <person name="Bellgard M.I."/>
        </authorList>
    </citation>
    <scope>NUCLEOTIDE SEQUENCE</scope>
    <source>
        <tissue evidence="1">Shoot tissue taken approximately 20 cm above the soil surface</tissue>
    </source>
</reference>
<evidence type="ECO:0000313" key="1">
    <source>
        <dbReference type="EMBL" id="JAD14806.1"/>
    </source>
</evidence>
<protein>
    <submittedName>
        <fullName evidence="1">Uncharacterized protein</fullName>
    </submittedName>
</protein>
<accession>A0A0A8XNE3</accession>
<proteinExistence type="predicted"/>
<dbReference type="EMBL" id="GBRH01283089">
    <property type="protein sequence ID" value="JAD14806.1"/>
    <property type="molecule type" value="Transcribed_RNA"/>
</dbReference>
<sequence length="40" mass="4819">MQNIKHFQLFLQFAFKHIFVFLCLSNTPLKLIELKVKLLN</sequence>